<gene>
    <name evidence="1" type="ORF">GWI33_021842</name>
</gene>
<evidence type="ECO:0000313" key="2">
    <source>
        <dbReference type="Proteomes" id="UP000625711"/>
    </source>
</evidence>
<dbReference type="AlphaFoldDB" id="A0A834MJF5"/>
<evidence type="ECO:0000313" key="1">
    <source>
        <dbReference type="EMBL" id="KAF7284656.1"/>
    </source>
</evidence>
<sequence>MITPIVPARYRLDNFTLGVPTEYDRRNYDRSRFSDLIPGRRFSMEAALPPLPLPAIAALSGTTTNCVVLLSERTRGKMTAS</sequence>
<accession>A0A834MJF5</accession>
<keyword evidence="2" id="KW-1185">Reference proteome</keyword>
<comment type="caution">
    <text evidence="1">The sequence shown here is derived from an EMBL/GenBank/DDBJ whole genome shotgun (WGS) entry which is preliminary data.</text>
</comment>
<dbReference type="EMBL" id="JAACXV010000073">
    <property type="protein sequence ID" value="KAF7284656.1"/>
    <property type="molecule type" value="Genomic_DNA"/>
</dbReference>
<reference evidence="1" key="1">
    <citation type="submission" date="2020-08" db="EMBL/GenBank/DDBJ databases">
        <title>Genome sequencing and assembly of the red palm weevil Rhynchophorus ferrugineus.</title>
        <authorList>
            <person name="Dias G.B."/>
            <person name="Bergman C.M."/>
            <person name="Manee M."/>
        </authorList>
    </citation>
    <scope>NUCLEOTIDE SEQUENCE</scope>
    <source>
        <strain evidence="1">AA-2017</strain>
        <tissue evidence="1">Whole larva</tissue>
    </source>
</reference>
<proteinExistence type="predicted"/>
<dbReference type="Proteomes" id="UP000625711">
    <property type="component" value="Unassembled WGS sequence"/>
</dbReference>
<name>A0A834MJF5_RHYFE</name>
<organism evidence="1 2">
    <name type="scientific">Rhynchophorus ferrugineus</name>
    <name type="common">Red palm weevil</name>
    <name type="synonym">Curculio ferrugineus</name>
    <dbReference type="NCBI Taxonomy" id="354439"/>
    <lineage>
        <taxon>Eukaryota</taxon>
        <taxon>Metazoa</taxon>
        <taxon>Ecdysozoa</taxon>
        <taxon>Arthropoda</taxon>
        <taxon>Hexapoda</taxon>
        <taxon>Insecta</taxon>
        <taxon>Pterygota</taxon>
        <taxon>Neoptera</taxon>
        <taxon>Endopterygota</taxon>
        <taxon>Coleoptera</taxon>
        <taxon>Polyphaga</taxon>
        <taxon>Cucujiformia</taxon>
        <taxon>Curculionidae</taxon>
        <taxon>Dryophthorinae</taxon>
        <taxon>Rhynchophorus</taxon>
    </lineage>
</organism>
<protein>
    <submittedName>
        <fullName evidence="1">Uncharacterized protein</fullName>
    </submittedName>
</protein>